<evidence type="ECO:0000313" key="3">
    <source>
        <dbReference type="Proteomes" id="UP000218615"/>
    </source>
</evidence>
<dbReference type="Proteomes" id="UP000218615">
    <property type="component" value="Unassembled WGS sequence"/>
</dbReference>
<evidence type="ECO:0008006" key="4">
    <source>
        <dbReference type="Google" id="ProtNLM"/>
    </source>
</evidence>
<organism evidence="2 3">
    <name type="scientific">Candidatus Methanoperedens nitratireducens</name>
    <dbReference type="NCBI Taxonomy" id="1392998"/>
    <lineage>
        <taxon>Archaea</taxon>
        <taxon>Methanobacteriati</taxon>
        <taxon>Methanobacteriota</taxon>
        <taxon>Stenosarchaea group</taxon>
        <taxon>Methanomicrobia</taxon>
        <taxon>Methanosarcinales</taxon>
        <taxon>ANME-2 cluster</taxon>
        <taxon>Candidatus Methanoperedentaceae</taxon>
        <taxon>Candidatus Methanoperedens</taxon>
    </lineage>
</organism>
<keyword evidence="1" id="KW-0472">Membrane</keyword>
<feature type="transmembrane region" description="Helical" evidence="1">
    <location>
        <begin position="7"/>
        <end position="27"/>
    </location>
</feature>
<keyword evidence="1" id="KW-1133">Transmembrane helix</keyword>
<evidence type="ECO:0000313" key="2">
    <source>
        <dbReference type="EMBL" id="SNQ60140.1"/>
    </source>
</evidence>
<name>A0A284VLI6_9EURY</name>
<dbReference type="EMBL" id="FZMP01000072">
    <property type="protein sequence ID" value="SNQ60140.1"/>
    <property type="molecule type" value="Genomic_DNA"/>
</dbReference>
<proteinExistence type="predicted"/>
<accession>A0A284VLI6</accession>
<gene>
    <name evidence="2" type="ORF">MNV_1630003</name>
</gene>
<sequence length="170" mass="19225">MRRRKNNFYWIIILAAVTIAASAALLYQSEKTLFPEKLGDMELKLHREGDVAIREIKGSHSAKDNINPEEAHIARYRNSAGSRATVSVTLAETNQRAVEKVENMNRGMGGMFSTPKIVEINDLKIYYTEGGGEYHYYYAKNDFVVWIALSNSDKLYQSKLMNEAIKNIGG</sequence>
<evidence type="ECO:0000256" key="1">
    <source>
        <dbReference type="SAM" id="Phobius"/>
    </source>
</evidence>
<keyword evidence="1" id="KW-0812">Transmembrane</keyword>
<keyword evidence="3" id="KW-1185">Reference proteome</keyword>
<protein>
    <recommendedName>
        <fullName evidence="4">DUF4367 domain-containing protein</fullName>
    </recommendedName>
</protein>
<dbReference type="AlphaFoldDB" id="A0A284VLI6"/>
<reference evidence="3" key="1">
    <citation type="submission" date="2017-06" db="EMBL/GenBank/DDBJ databases">
        <authorList>
            <person name="Cremers G."/>
        </authorList>
    </citation>
    <scope>NUCLEOTIDE SEQUENCE [LARGE SCALE GENOMIC DNA]</scope>
</reference>